<dbReference type="Proteomes" id="UP001499959">
    <property type="component" value="Unassembled WGS sequence"/>
</dbReference>
<evidence type="ECO:0000256" key="1">
    <source>
        <dbReference type="ARBA" id="ARBA00022679"/>
    </source>
</evidence>
<evidence type="ECO:0000313" key="4">
    <source>
        <dbReference type="EMBL" id="GAA4792132.1"/>
    </source>
</evidence>
<dbReference type="SUPFAM" id="SSF53448">
    <property type="entry name" value="Nucleotide-diphospho-sugar transferases"/>
    <property type="match status" value="1"/>
</dbReference>
<organism evidence="4 5">
    <name type="scientific">Lysobacter hankyongensis</name>
    <dbReference type="NCBI Taxonomy" id="1176535"/>
    <lineage>
        <taxon>Bacteria</taxon>
        <taxon>Pseudomonadati</taxon>
        <taxon>Pseudomonadota</taxon>
        <taxon>Gammaproteobacteria</taxon>
        <taxon>Lysobacterales</taxon>
        <taxon>Lysobacteraceae</taxon>
        <taxon>Lysobacter</taxon>
    </lineage>
</organism>
<dbReference type="PANTHER" id="PTHR43584:SF8">
    <property type="entry name" value="N-ACETYLMURAMATE ALPHA-1-PHOSPHATE URIDYLYLTRANSFERASE"/>
    <property type="match status" value="1"/>
</dbReference>
<dbReference type="InterPro" id="IPR050065">
    <property type="entry name" value="GlmU-like"/>
</dbReference>
<dbReference type="Gene3D" id="3.90.550.10">
    <property type="entry name" value="Spore Coat Polysaccharide Biosynthesis Protein SpsA, Chain A"/>
    <property type="match status" value="1"/>
</dbReference>
<comment type="caution">
    <text evidence="4">The sequence shown here is derived from an EMBL/GenBank/DDBJ whole genome shotgun (WGS) entry which is preliminary data.</text>
</comment>
<feature type="domain" description="Nucleotidyl transferase" evidence="3">
    <location>
        <begin position="2"/>
        <end position="244"/>
    </location>
</feature>
<dbReference type="Pfam" id="PF00483">
    <property type="entry name" value="NTP_transferase"/>
    <property type="match status" value="1"/>
</dbReference>
<keyword evidence="5" id="KW-1185">Reference proteome</keyword>
<dbReference type="InterPro" id="IPR005835">
    <property type="entry name" value="NTP_transferase_dom"/>
</dbReference>
<keyword evidence="1" id="KW-0808">Transferase</keyword>
<sequence>MKALIFAAGLGERMQPLTDSTPKPLLAVGGKPLIVWHLEKLAAAGIRDVVINTSWLAQRFPEMLGDGSRFGVHIDYTYEGPTPLETGGGMWHALPLLGRERISEEPFLAINGDIWTDHDFAALPREPASDAHLVLVDNPDHNARGDFSLMRDGQVLSATPAADEIVDGDTGTRLTFAGIGVYRPNLFDDWRRIIGDAPGAREKPPRFKLAPLLRAAMGRASVTGEHHRGRWTDVGTPERLAELDRSLGS</sequence>
<dbReference type="InterPro" id="IPR029044">
    <property type="entry name" value="Nucleotide-diphossugar_trans"/>
</dbReference>
<dbReference type="PANTHER" id="PTHR43584">
    <property type="entry name" value="NUCLEOTIDYL TRANSFERASE"/>
    <property type="match status" value="1"/>
</dbReference>
<gene>
    <name evidence="4" type="ORF">GCM10023307_16840</name>
</gene>
<dbReference type="CDD" id="cd06422">
    <property type="entry name" value="NTP_transferase_like_1"/>
    <property type="match status" value="1"/>
</dbReference>
<proteinExistence type="predicted"/>
<dbReference type="EMBL" id="BAABJE010000007">
    <property type="protein sequence ID" value="GAA4792132.1"/>
    <property type="molecule type" value="Genomic_DNA"/>
</dbReference>
<evidence type="ECO:0000256" key="2">
    <source>
        <dbReference type="ARBA" id="ARBA00022695"/>
    </source>
</evidence>
<reference evidence="5" key="1">
    <citation type="journal article" date="2019" name="Int. J. Syst. Evol. Microbiol.">
        <title>The Global Catalogue of Microorganisms (GCM) 10K type strain sequencing project: providing services to taxonomists for standard genome sequencing and annotation.</title>
        <authorList>
            <consortium name="The Broad Institute Genomics Platform"/>
            <consortium name="The Broad Institute Genome Sequencing Center for Infectious Disease"/>
            <person name="Wu L."/>
            <person name="Ma J."/>
        </authorList>
    </citation>
    <scope>NUCLEOTIDE SEQUENCE [LARGE SCALE GENOMIC DNA]</scope>
    <source>
        <strain evidence="5">JCM 18204</strain>
    </source>
</reference>
<dbReference type="NCBIfam" id="NF045761">
    <property type="entry name" value="NAMPUrTaseMurU"/>
    <property type="match status" value="1"/>
</dbReference>
<dbReference type="InterPro" id="IPR054790">
    <property type="entry name" value="MurU"/>
</dbReference>
<dbReference type="RefSeq" id="WP_345302879.1">
    <property type="nucleotide sequence ID" value="NZ_BAABJE010000007.1"/>
</dbReference>
<evidence type="ECO:0000259" key="3">
    <source>
        <dbReference type="Pfam" id="PF00483"/>
    </source>
</evidence>
<name>A0ABP9B8D8_9GAMM</name>
<protein>
    <submittedName>
        <fullName evidence="4">Nucleotidyltransferase family protein</fullName>
    </submittedName>
</protein>
<evidence type="ECO:0000313" key="5">
    <source>
        <dbReference type="Proteomes" id="UP001499959"/>
    </source>
</evidence>
<keyword evidence="2" id="KW-0548">Nucleotidyltransferase</keyword>
<accession>A0ABP9B8D8</accession>